<dbReference type="GO" id="GO:0006307">
    <property type="term" value="P:DNA alkylation repair"/>
    <property type="evidence" value="ECO:0007669"/>
    <property type="project" value="UniProtKB-UniRule"/>
</dbReference>
<reference evidence="12" key="2">
    <citation type="submission" date="2020-09" db="EMBL/GenBank/DDBJ databases">
        <authorList>
            <person name="Sun Q."/>
            <person name="Ohkuma M."/>
        </authorList>
    </citation>
    <scope>NUCLEOTIDE SEQUENCE</scope>
    <source>
        <strain evidence="12">JCM 5069</strain>
    </source>
</reference>
<evidence type="ECO:0000256" key="4">
    <source>
        <dbReference type="ARBA" id="ARBA00022603"/>
    </source>
</evidence>
<evidence type="ECO:0000313" key="13">
    <source>
        <dbReference type="Proteomes" id="UP000603708"/>
    </source>
</evidence>
<dbReference type="GO" id="GO:0005737">
    <property type="term" value="C:cytoplasm"/>
    <property type="evidence" value="ECO:0007669"/>
    <property type="project" value="UniProtKB-SubCell"/>
</dbReference>
<keyword evidence="4 9" id="KW-0489">Methyltransferase</keyword>
<keyword evidence="5 9" id="KW-0808">Transferase</keyword>
<organism evidence="12 13">
    <name type="scientific">Streptomyces sulfonofaciens</name>
    <dbReference type="NCBI Taxonomy" id="68272"/>
    <lineage>
        <taxon>Bacteria</taxon>
        <taxon>Bacillati</taxon>
        <taxon>Actinomycetota</taxon>
        <taxon>Actinomycetes</taxon>
        <taxon>Kitasatosporales</taxon>
        <taxon>Streptomycetaceae</taxon>
        <taxon>Streptomyces</taxon>
    </lineage>
</organism>
<dbReference type="GO" id="GO:0032259">
    <property type="term" value="P:methylation"/>
    <property type="evidence" value="ECO:0007669"/>
    <property type="project" value="UniProtKB-KW"/>
</dbReference>
<evidence type="ECO:0000256" key="5">
    <source>
        <dbReference type="ARBA" id="ARBA00022679"/>
    </source>
</evidence>
<dbReference type="SUPFAM" id="SSF46767">
    <property type="entry name" value="Methylated DNA-protein cysteine methyltransferase, C-terminal domain"/>
    <property type="match status" value="1"/>
</dbReference>
<accession>A0A919GJE1</accession>
<evidence type="ECO:0000259" key="11">
    <source>
        <dbReference type="Pfam" id="PF02870"/>
    </source>
</evidence>
<comment type="function">
    <text evidence="9">Involved in the cellular defense against the biological effects of O6-methylguanine (O6-MeG) and O4-methylthymine (O4-MeT) in DNA. Repairs the methylated nucleobase in DNA by stoichiometrically transferring the methyl group to a cysteine residue in the enzyme. This is a suicide reaction: the enzyme is irreversibly inactivated.</text>
</comment>
<evidence type="ECO:0000313" key="12">
    <source>
        <dbReference type="EMBL" id="GHH85095.1"/>
    </source>
</evidence>
<dbReference type="GO" id="GO:0003908">
    <property type="term" value="F:methylated-DNA-[protein]-cysteine S-methyltransferase activity"/>
    <property type="evidence" value="ECO:0007669"/>
    <property type="project" value="UniProtKB-UniRule"/>
</dbReference>
<dbReference type="SUPFAM" id="SSF53155">
    <property type="entry name" value="Methylated DNA-protein cysteine methyltransferase domain"/>
    <property type="match status" value="1"/>
</dbReference>
<comment type="catalytic activity">
    <reaction evidence="1 9">
        <text>a 4-O-methyl-thymidine in DNA + L-cysteinyl-[protein] = a thymidine in DNA + S-methyl-L-cysteinyl-[protein]</text>
        <dbReference type="Rhea" id="RHEA:53428"/>
        <dbReference type="Rhea" id="RHEA-COMP:10131"/>
        <dbReference type="Rhea" id="RHEA-COMP:10132"/>
        <dbReference type="Rhea" id="RHEA-COMP:13555"/>
        <dbReference type="Rhea" id="RHEA-COMP:13556"/>
        <dbReference type="ChEBI" id="CHEBI:29950"/>
        <dbReference type="ChEBI" id="CHEBI:82612"/>
        <dbReference type="ChEBI" id="CHEBI:137386"/>
        <dbReference type="ChEBI" id="CHEBI:137387"/>
        <dbReference type="EC" id="2.1.1.63"/>
    </reaction>
</comment>
<evidence type="ECO:0000256" key="6">
    <source>
        <dbReference type="ARBA" id="ARBA00022763"/>
    </source>
</evidence>
<dbReference type="Pfam" id="PF02870">
    <property type="entry name" value="Methyltransf_1N"/>
    <property type="match status" value="1"/>
</dbReference>
<dbReference type="InterPro" id="IPR036217">
    <property type="entry name" value="MethylDNA_cys_MeTrfase_DNAb"/>
</dbReference>
<keyword evidence="6 9" id="KW-0227">DNA damage</keyword>
<dbReference type="HAMAP" id="MF_00772">
    <property type="entry name" value="OGT"/>
    <property type="match status" value="1"/>
</dbReference>
<dbReference type="EMBL" id="BNCD01000017">
    <property type="protein sequence ID" value="GHH85095.1"/>
    <property type="molecule type" value="Genomic_DNA"/>
</dbReference>
<dbReference type="Gene3D" id="3.30.160.70">
    <property type="entry name" value="Methylated DNA-protein cysteine methyltransferase domain"/>
    <property type="match status" value="1"/>
</dbReference>
<keyword evidence="13" id="KW-1185">Reference proteome</keyword>
<evidence type="ECO:0000256" key="1">
    <source>
        <dbReference type="ARBA" id="ARBA00001286"/>
    </source>
</evidence>
<comment type="subcellular location">
    <subcellularLocation>
        <location evidence="9">Cytoplasm</location>
    </subcellularLocation>
</comment>
<protein>
    <recommendedName>
        <fullName evidence="9">Methylated-DNA--protein-cysteine methyltransferase</fullName>
        <ecNumber evidence="9">2.1.1.63</ecNumber>
    </recommendedName>
    <alternativeName>
        <fullName evidence="9">6-O-methylguanine-DNA methyltransferase</fullName>
        <shortName evidence="9">MGMT</shortName>
    </alternativeName>
    <alternativeName>
        <fullName evidence="9">O-6-methylguanine-DNA-alkyltransferase</fullName>
    </alternativeName>
</protein>
<keyword evidence="3 9" id="KW-0963">Cytoplasm</keyword>
<keyword evidence="7 9" id="KW-0234">DNA repair</keyword>
<name>A0A919GJE1_9ACTN</name>
<dbReference type="InterPro" id="IPR036631">
    <property type="entry name" value="MGMT_N_sf"/>
</dbReference>
<dbReference type="PANTHER" id="PTHR10815:SF5">
    <property type="entry name" value="METHYLATED-DNA--PROTEIN-CYSTEINE METHYLTRANSFERASE"/>
    <property type="match status" value="1"/>
</dbReference>
<dbReference type="PANTHER" id="PTHR10815">
    <property type="entry name" value="METHYLATED-DNA--PROTEIN-CYSTEINE METHYLTRANSFERASE"/>
    <property type="match status" value="1"/>
</dbReference>
<dbReference type="InterPro" id="IPR036388">
    <property type="entry name" value="WH-like_DNA-bd_sf"/>
</dbReference>
<sequence>MTTMTHAPEADGERLRAALPAPDDAVMSRLHSRLAAQAGAAGILDVAYRTLDSPVGSLLLAATEKGLVRVAFAVQDHTLALRQLAERVSPRVLRAPARLDEASRQLDEYFAGRRRLFDLPLDWQLSRAFRRDALARLPEIAYGHTASYAQVAAAAGSPRAVRAVGTACATNPLPLVVPCHRVIRSDGSMGRYAGGTGAKRFLLDLESAA</sequence>
<feature type="domain" description="Methylguanine DNA methyltransferase ribonuclease-like" evidence="11">
    <location>
        <begin position="47"/>
        <end position="122"/>
    </location>
</feature>
<dbReference type="InterPro" id="IPR001497">
    <property type="entry name" value="MethylDNA_cys_MeTrfase_AS"/>
</dbReference>
<dbReference type="CDD" id="cd06445">
    <property type="entry name" value="ATase"/>
    <property type="match status" value="1"/>
</dbReference>
<comment type="catalytic activity">
    <reaction evidence="8 9">
        <text>a 6-O-methyl-2'-deoxyguanosine in DNA + L-cysteinyl-[protein] = S-methyl-L-cysteinyl-[protein] + a 2'-deoxyguanosine in DNA</text>
        <dbReference type="Rhea" id="RHEA:24000"/>
        <dbReference type="Rhea" id="RHEA-COMP:10131"/>
        <dbReference type="Rhea" id="RHEA-COMP:10132"/>
        <dbReference type="Rhea" id="RHEA-COMP:11367"/>
        <dbReference type="Rhea" id="RHEA-COMP:11368"/>
        <dbReference type="ChEBI" id="CHEBI:29950"/>
        <dbReference type="ChEBI" id="CHEBI:82612"/>
        <dbReference type="ChEBI" id="CHEBI:85445"/>
        <dbReference type="ChEBI" id="CHEBI:85448"/>
        <dbReference type="EC" id="2.1.1.63"/>
    </reaction>
</comment>
<dbReference type="InterPro" id="IPR023546">
    <property type="entry name" value="MGMT"/>
</dbReference>
<dbReference type="NCBIfam" id="TIGR00589">
    <property type="entry name" value="ogt"/>
    <property type="match status" value="1"/>
</dbReference>
<dbReference type="AlphaFoldDB" id="A0A919GJE1"/>
<dbReference type="EC" id="2.1.1.63" evidence="9"/>
<dbReference type="InterPro" id="IPR008332">
    <property type="entry name" value="MethylG_MeTrfase_N"/>
</dbReference>
<feature type="active site" description="Nucleophile; methyl group acceptor" evidence="9">
    <location>
        <position position="179"/>
    </location>
</feature>
<dbReference type="InterPro" id="IPR014048">
    <property type="entry name" value="MethylDNA_cys_MeTrfase_DNA-bd"/>
</dbReference>
<dbReference type="Gene3D" id="1.10.10.10">
    <property type="entry name" value="Winged helix-like DNA-binding domain superfamily/Winged helix DNA-binding domain"/>
    <property type="match status" value="1"/>
</dbReference>
<dbReference type="FunFam" id="1.10.10.10:FF:000214">
    <property type="entry name" value="Methylated-DNA--protein-cysteine methyltransferase"/>
    <property type="match status" value="1"/>
</dbReference>
<feature type="domain" description="Methylated-DNA-[protein]-cysteine S-methyltransferase DNA binding" evidence="10">
    <location>
        <begin position="129"/>
        <end position="207"/>
    </location>
</feature>
<evidence type="ECO:0000256" key="2">
    <source>
        <dbReference type="ARBA" id="ARBA00008711"/>
    </source>
</evidence>
<evidence type="ECO:0000256" key="3">
    <source>
        <dbReference type="ARBA" id="ARBA00022490"/>
    </source>
</evidence>
<comment type="similarity">
    <text evidence="2 9">Belongs to the MGMT family.</text>
</comment>
<evidence type="ECO:0000256" key="7">
    <source>
        <dbReference type="ARBA" id="ARBA00023204"/>
    </source>
</evidence>
<gene>
    <name evidence="12" type="primary">ogt</name>
    <name evidence="12" type="ORF">GCM10018793_51740</name>
</gene>
<dbReference type="Pfam" id="PF01035">
    <property type="entry name" value="DNA_binding_1"/>
    <property type="match status" value="1"/>
</dbReference>
<proteinExistence type="inferred from homology"/>
<evidence type="ECO:0000256" key="9">
    <source>
        <dbReference type="HAMAP-Rule" id="MF_00772"/>
    </source>
</evidence>
<dbReference type="PROSITE" id="PS00374">
    <property type="entry name" value="MGMT"/>
    <property type="match status" value="1"/>
</dbReference>
<comment type="caution">
    <text evidence="12">The sequence shown here is derived from an EMBL/GenBank/DDBJ whole genome shotgun (WGS) entry which is preliminary data.</text>
</comment>
<evidence type="ECO:0000259" key="10">
    <source>
        <dbReference type="Pfam" id="PF01035"/>
    </source>
</evidence>
<dbReference type="Proteomes" id="UP000603708">
    <property type="component" value="Unassembled WGS sequence"/>
</dbReference>
<comment type="miscellaneous">
    <text evidence="9">This enzyme catalyzes only one turnover and therefore is not strictly catalytic. According to one definition, an enzyme is a biocatalyst that acts repeatedly and over many reaction cycles.</text>
</comment>
<evidence type="ECO:0000256" key="8">
    <source>
        <dbReference type="ARBA" id="ARBA00049348"/>
    </source>
</evidence>
<reference evidence="12" key="1">
    <citation type="journal article" date="2014" name="Int. J. Syst. Evol. Microbiol.">
        <title>Complete genome sequence of Corynebacterium casei LMG S-19264T (=DSM 44701T), isolated from a smear-ripened cheese.</title>
        <authorList>
            <consortium name="US DOE Joint Genome Institute (JGI-PGF)"/>
            <person name="Walter F."/>
            <person name="Albersmeier A."/>
            <person name="Kalinowski J."/>
            <person name="Ruckert C."/>
        </authorList>
    </citation>
    <scope>NUCLEOTIDE SEQUENCE</scope>
    <source>
        <strain evidence="12">JCM 5069</strain>
    </source>
</reference>